<reference evidence="4" key="1">
    <citation type="journal article" date="2021" name="PeerJ">
        <title>Extensive microbial diversity within the chicken gut microbiome revealed by metagenomics and culture.</title>
        <authorList>
            <person name="Gilroy R."/>
            <person name="Ravi A."/>
            <person name="Getino M."/>
            <person name="Pursley I."/>
            <person name="Horton D.L."/>
            <person name="Alikhan N.F."/>
            <person name="Baker D."/>
            <person name="Gharbi K."/>
            <person name="Hall N."/>
            <person name="Watson M."/>
            <person name="Adriaenssens E.M."/>
            <person name="Foster-Nyarko E."/>
            <person name="Jarju S."/>
            <person name="Secka A."/>
            <person name="Antonio M."/>
            <person name="Oren A."/>
            <person name="Chaudhuri R.R."/>
            <person name="La Ragione R."/>
            <person name="Hildebrand F."/>
            <person name="Pallen M.J."/>
        </authorList>
    </citation>
    <scope>NUCLEOTIDE SEQUENCE</scope>
    <source>
        <strain evidence="4">8470</strain>
    </source>
</reference>
<keyword evidence="1" id="KW-0808">Transferase</keyword>
<evidence type="ECO:0000256" key="2">
    <source>
        <dbReference type="ARBA" id="ARBA00022695"/>
    </source>
</evidence>
<organism evidence="4 5">
    <name type="scientific">Candidatus Phocaeicola excrementipullorum</name>
    <dbReference type="NCBI Taxonomy" id="2838731"/>
    <lineage>
        <taxon>Bacteria</taxon>
        <taxon>Pseudomonadati</taxon>
        <taxon>Bacteroidota</taxon>
        <taxon>Bacteroidia</taxon>
        <taxon>Bacteroidales</taxon>
        <taxon>Bacteroidaceae</taxon>
        <taxon>Phocaeicola</taxon>
    </lineage>
</organism>
<dbReference type="PANTHER" id="PTHR43584:SF8">
    <property type="entry name" value="N-ACETYLMURAMATE ALPHA-1-PHOSPHATE URIDYLYLTRANSFERASE"/>
    <property type="match status" value="1"/>
</dbReference>
<dbReference type="GO" id="GO:0016779">
    <property type="term" value="F:nucleotidyltransferase activity"/>
    <property type="evidence" value="ECO:0007669"/>
    <property type="project" value="UniProtKB-KW"/>
</dbReference>
<accession>A0A948TKN7</accession>
<evidence type="ECO:0000256" key="1">
    <source>
        <dbReference type="ARBA" id="ARBA00022679"/>
    </source>
</evidence>
<dbReference type="Gene3D" id="3.90.550.10">
    <property type="entry name" value="Spore Coat Polysaccharide Biosynthesis Protein SpsA, Chain A"/>
    <property type="match status" value="1"/>
</dbReference>
<dbReference type="AlphaFoldDB" id="A0A948TKN7"/>
<dbReference type="InterPro" id="IPR025877">
    <property type="entry name" value="MobA-like_NTP_Trfase"/>
</dbReference>
<comment type="caution">
    <text evidence="4">The sequence shown here is derived from an EMBL/GenBank/DDBJ whole genome shotgun (WGS) entry which is preliminary data.</text>
</comment>
<dbReference type="InterPro" id="IPR029044">
    <property type="entry name" value="Nucleotide-diphossugar_trans"/>
</dbReference>
<feature type="domain" description="MobA-like NTP transferase" evidence="3">
    <location>
        <begin position="5"/>
        <end position="136"/>
    </location>
</feature>
<evidence type="ECO:0000313" key="5">
    <source>
        <dbReference type="Proteomes" id="UP000784286"/>
    </source>
</evidence>
<keyword evidence="2" id="KW-0548">Nucleotidyltransferase</keyword>
<proteinExistence type="predicted"/>
<evidence type="ECO:0000313" key="4">
    <source>
        <dbReference type="EMBL" id="MBU3855218.1"/>
    </source>
</evidence>
<evidence type="ECO:0000259" key="3">
    <source>
        <dbReference type="Pfam" id="PF12804"/>
    </source>
</evidence>
<sequence>MKFAIISAGEGSRLSQEGVKLPKPLVQLNGTAMIDRLVHVFAENGADEVVVIINNEVPLTKAHLAELEQKSEVPLRVIVKTTPSSMHSFYELSPYLREDRFCLTTVDTIFREDEFSEFIRAFKASGKDGMMAVTDYIDDEKPLYIGTDENLSITGFYDSAMPGTKYISGGIYCLTPKAIGTLEYCISHGMARMRNFQRQLVADGLKLEAYPFSKILDVDHAGDIVKAEAFLNGK</sequence>
<dbReference type="InterPro" id="IPR050065">
    <property type="entry name" value="GlmU-like"/>
</dbReference>
<dbReference type="EMBL" id="JAHLFJ010000014">
    <property type="protein sequence ID" value="MBU3855218.1"/>
    <property type="molecule type" value="Genomic_DNA"/>
</dbReference>
<reference evidence="4" key="2">
    <citation type="submission" date="2021-04" db="EMBL/GenBank/DDBJ databases">
        <authorList>
            <person name="Gilroy R."/>
        </authorList>
    </citation>
    <scope>NUCLEOTIDE SEQUENCE</scope>
    <source>
        <strain evidence="4">8470</strain>
    </source>
</reference>
<dbReference type="SUPFAM" id="SSF53448">
    <property type="entry name" value="Nucleotide-diphospho-sugar transferases"/>
    <property type="match status" value="1"/>
</dbReference>
<name>A0A948TKN7_9BACT</name>
<dbReference type="PANTHER" id="PTHR43584">
    <property type="entry name" value="NUCLEOTIDYL TRANSFERASE"/>
    <property type="match status" value="1"/>
</dbReference>
<dbReference type="Proteomes" id="UP000784286">
    <property type="component" value="Unassembled WGS sequence"/>
</dbReference>
<gene>
    <name evidence="4" type="ORF">H9928_01420</name>
</gene>
<protein>
    <submittedName>
        <fullName evidence="4">NDP-sugar synthase</fullName>
    </submittedName>
</protein>
<dbReference type="Pfam" id="PF12804">
    <property type="entry name" value="NTP_transf_3"/>
    <property type="match status" value="1"/>
</dbReference>